<evidence type="ECO:0000259" key="6">
    <source>
        <dbReference type="Pfam" id="PF16987"/>
    </source>
</evidence>
<dbReference type="FunFam" id="1.10.246.20:FF:000003">
    <property type="entry name" value="Mediator of RNA polymerase II transcription subunit 15a"/>
    <property type="match status" value="1"/>
</dbReference>
<dbReference type="GO" id="GO:0003713">
    <property type="term" value="F:transcription coactivator activity"/>
    <property type="evidence" value="ECO:0007669"/>
    <property type="project" value="InterPro"/>
</dbReference>
<keyword evidence="2" id="KW-0805">Transcription regulation</keyword>
<feature type="region of interest" description="Disordered" evidence="5">
    <location>
        <begin position="798"/>
        <end position="818"/>
    </location>
</feature>
<feature type="region of interest" description="Disordered" evidence="5">
    <location>
        <begin position="421"/>
        <end position="457"/>
    </location>
</feature>
<keyword evidence="3" id="KW-0804">Transcription</keyword>
<evidence type="ECO:0000259" key="7">
    <source>
        <dbReference type="Pfam" id="PF21539"/>
    </source>
</evidence>
<feature type="compositionally biased region" description="Polar residues" evidence="5">
    <location>
        <begin position="95"/>
        <end position="111"/>
    </location>
</feature>
<dbReference type="AlphaFoldDB" id="A0A7J7M3Q3"/>
<comment type="caution">
    <text evidence="8">The sequence shown here is derived from an EMBL/GenBank/DDBJ whole genome shotgun (WGS) entry which is preliminary data.</text>
</comment>
<keyword evidence="4" id="KW-0539">Nucleus</keyword>
<evidence type="ECO:0000256" key="4">
    <source>
        <dbReference type="ARBA" id="ARBA00023242"/>
    </source>
</evidence>
<gene>
    <name evidence="8" type="ORF">GIB67_016962</name>
</gene>
<feature type="domain" description="ARC105/Med15 mediator subunit C-terminal" evidence="7">
    <location>
        <begin position="1096"/>
        <end position="1169"/>
    </location>
</feature>
<organism evidence="8 9">
    <name type="scientific">Kingdonia uniflora</name>
    <dbReference type="NCBI Taxonomy" id="39325"/>
    <lineage>
        <taxon>Eukaryota</taxon>
        <taxon>Viridiplantae</taxon>
        <taxon>Streptophyta</taxon>
        <taxon>Embryophyta</taxon>
        <taxon>Tracheophyta</taxon>
        <taxon>Spermatophyta</taxon>
        <taxon>Magnoliopsida</taxon>
        <taxon>Ranunculales</taxon>
        <taxon>Circaeasteraceae</taxon>
        <taxon>Kingdonia</taxon>
    </lineage>
</organism>
<feature type="compositionally biased region" description="Polar residues" evidence="5">
    <location>
        <begin position="169"/>
        <end position="222"/>
    </location>
</feature>
<name>A0A7J7M3Q3_9MAGN</name>
<sequence>MDNNNWRPGAPGDNQMMDNNASEWRIQLQSDSRQRIVSKIMETLKKHLPISGPEGMQELKKIAVRFEEKIYTAATSQSDYLRKISLKMLTMETKTQNTGAPNSNASGSTQNPPDPASHSMQTQVRNQGQPPVPLPNQSQGRQQLLSQSIQNNIAPAGVQSSSGLTSALPSVTGLSQPTMPNAVGQSSNLQGISGISQNSVSNNSMGQQGIPSNILANSQRQMQGRPHPQQVVPQQHQQQSTNPQQYIYQQQQMQHQMQKQKAQQGNMQPSLMQSHIQQHPTQLQSSQQSLVQISSGGLQPSQSTLQQTQPSLMQPSSQQNQQTSVLRQQQSQQNQLVGQQQSNGTNVHQNLLIGQQNIVSDLQQQQHQQQHQRLNNLSSMQQQQLISQQNNISNLQQQLGPQNSGGNSGLQQQLGTQSGVSNLVGNLGFDKNTQHQQSMHMLQQQGKGAGQQQQAPQISSTLLQPLQGQQQSQSQMVSQLQPSQIQQLGLQQQSNSLHQDMQQRLSMQTQNVIDQKPIFQSQRALPEASSTSIDSTAQTGHANGADWQEEFYQKVKSMKELYFPELSDMHNKISIKFQQSENLQAPKEQIERLRGYKSMLERMIQFLQIQKNQIPLSYRGKINQFEKQIVGCLTINRPKKPNSLQQQNQQQQLQPPNGHQMNLQQENQMNPQMQPTNLQGNVMNSLQTGSMLESGQGNTMGSLSQGGMGSLQQNVVGASQQMNPNTLSQNNLNVNPLQLNSSSLQHHHLKQQQEQQQLLQVRQQVMGGFKPGMSQQQRLAHHHQQLKAGAQFPISSPQLLQSQSPQISQHSSPQIDQQNLLSSLTKAGTPLQSVNSPFVVPSPSTPLAPSPLPGDPEKQIPGVSSLSNVGNLGQTQAMSSLGQPQSLAIGTPGISASPLLAEFTSLDGTASAMVSGKSTATELPIDRLLKAVKSMSSTLGTAASDIQSFISLSDRIAGSAPGNGSRAAIGEDLVAVTKSRMQLKNVSTHDGNSATKKMRRDTSAMPLNAASSAGSVDGLEALDSESTATSMMERAKVEANPALMDEIDETNQRLIDTVVTVSDEDIDPMAAEVGEGTVVKCSFIAVSLGPALKARYNSGQMSQIQPLRLLVPTNYPKSSPILDNFPVELSNNSEDLSANTRSKFSTSLRCLSQPMSLKEMVKTWDKCAREVIVEYARKHGGGNFSSTYGTWKSCMGLP</sequence>
<evidence type="ECO:0000313" key="8">
    <source>
        <dbReference type="EMBL" id="KAF6149424.1"/>
    </source>
</evidence>
<feature type="domain" description="Mediator complex subunit 15 KIX" evidence="6">
    <location>
        <begin position="22"/>
        <end position="99"/>
    </location>
</feature>
<dbReference type="GO" id="GO:0031490">
    <property type="term" value="F:chromatin DNA binding"/>
    <property type="evidence" value="ECO:0007669"/>
    <property type="project" value="InterPro"/>
</dbReference>
<feature type="region of interest" description="Disordered" evidence="5">
    <location>
        <begin position="95"/>
        <end position="143"/>
    </location>
</feature>
<feature type="compositionally biased region" description="Low complexity" evidence="5">
    <location>
        <begin position="644"/>
        <end position="663"/>
    </location>
</feature>
<evidence type="ECO:0000256" key="1">
    <source>
        <dbReference type="ARBA" id="ARBA00004123"/>
    </source>
</evidence>
<feature type="compositionally biased region" description="Low complexity" evidence="5">
    <location>
        <begin position="277"/>
        <end position="342"/>
    </location>
</feature>
<reference evidence="8 9" key="1">
    <citation type="journal article" date="2020" name="IScience">
        <title>Genome Sequencing of the Endangered Kingdonia uniflora (Circaeasteraceae, Ranunculales) Reveals Potential Mechanisms of Evolutionary Specialization.</title>
        <authorList>
            <person name="Sun Y."/>
            <person name="Deng T."/>
            <person name="Zhang A."/>
            <person name="Moore M.J."/>
            <person name="Landis J.B."/>
            <person name="Lin N."/>
            <person name="Zhang H."/>
            <person name="Zhang X."/>
            <person name="Huang J."/>
            <person name="Zhang X."/>
            <person name="Sun H."/>
            <person name="Wang H."/>
        </authorList>
    </citation>
    <scope>NUCLEOTIDE SEQUENCE [LARGE SCALE GENOMIC DNA]</scope>
    <source>
        <strain evidence="8">TB1705</strain>
        <tissue evidence="8">Leaf</tissue>
    </source>
</reference>
<dbReference type="GO" id="GO:0005634">
    <property type="term" value="C:nucleus"/>
    <property type="evidence" value="ECO:0007669"/>
    <property type="project" value="UniProtKB-SubCell"/>
</dbReference>
<dbReference type="PANTHER" id="PTHR33137">
    <property type="entry name" value="MEDIATOR OF RNA POLYMERASE II TRANSCRIPTION SUBUNIT 15A-RELATED"/>
    <property type="match status" value="1"/>
</dbReference>
<evidence type="ECO:0000313" key="9">
    <source>
        <dbReference type="Proteomes" id="UP000541444"/>
    </source>
</evidence>
<dbReference type="InterPro" id="IPR036546">
    <property type="entry name" value="MED15_KIX"/>
</dbReference>
<keyword evidence="9" id="KW-1185">Reference proteome</keyword>
<dbReference type="Pfam" id="PF21539">
    <property type="entry name" value="Med15_C"/>
    <property type="match status" value="1"/>
</dbReference>
<dbReference type="Gene3D" id="1.10.246.20">
    <property type="entry name" value="Coactivator CBP, KIX domain"/>
    <property type="match status" value="1"/>
</dbReference>
<protein>
    <recommendedName>
        <fullName evidence="10">Mediator complex subunit 15 KIX domain-containing protein</fullName>
    </recommendedName>
</protein>
<feature type="region of interest" description="Disordered" evidence="5">
    <location>
        <begin position="639"/>
        <end position="663"/>
    </location>
</feature>
<feature type="compositionally biased region" description="Low complexity" evidence="5">
    <location>
        <begin position="434"/>
        <end position="457"/>
    </location>
</feature>
<evidence type="ECO:0008006" key="10">
    <source>
        <dbReference type="Google" id="ProtNLM"/>
    </source>
</evidence>
<dbReference type="PANTHER" id="PTHR33137:SF4">
    <property type="entry name" value="MEDIATOR OF RNA POLYMERASE II TRANSCRIPTION SUBUNIT 15A-RELATED"/>
    <property type="match status" value="1"/>
</dbReference>
<comment type="subcellular location">
    <subcellularLocation>
        <location evidence="1">Nucleus</location>
    </subcellularLocation>
</comment>
<dbReference type="OrthoDB" id="1896842at2759"/>
<accession>A0A7J7M3Q3</accession>
<evidence type="ECO:0000256" key="5">
    <source>
        <dbReference type="SAM" id="MobiDB-lite"/>
    </source>
</evidence>
<evidence type="ECO:0000256" key="2">
    <source>
        <dbReference type="ARBA" id="ARBA00023015"/>
    </source>
</evidence>
<dbReference type="EMBL" id="JACGCM010001796">
    <property type="protein sequence ID" value="KAF6149424.1"/>
    <property type="molecule type" value="Genomic_DNA"/>
</dbReference>
<dbReference type="InterPro" id="IPR044661">
    <property type="entry name" value="MED15a/b/c-like"/>
</dbReference>
<dbReference type="SUPFAM" id="SSF47040">
    <property type="entry name" value="Kix domain of CBP (creb binding protein)"/>
    <property type="match status" value="1"/>
</dbReference>
<feature type="compositionally biased region" description="Polar residues" evidence="5">
    <location>
        <begin position="118"/>
        <end position="129"/>
    </location>
</feature>
<feature type="region of interest" description="Disordered" evidence="5">
    <location>
        <begin position="169"/>
        <end position="342"/>
    </location>
</feature>
<dbReference type="InterPro" id="IPR036529">
    <property type="entry name" value="KIX_dom_sf"/>
</dbReference>
<dbReference type="InterPro" id="IPR048386">
    <property type="entry name" value="Med15_C"/>
</dbReference>
<feature type="compositionally biased region" description="Low complexity" evidence="5">
    <location>
        <begin position="226"/>
        <end position="268"/>
    </location>
</feature>
<evidence type="ECO:0000256" key="3">
    <source>
        <dbReference type="ARBA" id="ARBA00023163"/>
    </source>
</evidence>
<dbReference type="Proteomes" id="UP000541444">
    <property type="component" value="Unassembled WGS sequence"/>
</dbReference>
<feature type="region of interest" description="Disordered" evidence="5">
    <location>
        <begin position="521"/>
        <end position="541"/>
    </location>
</feature>
<proteinExistence type="predicted"/>
<dbReference type="Pfam" id="PF16987">
    <property type="entry name" value="KIX_2"/>
    <property type="match status" value="1"/>
</dbReference>